<feature type="chain" id="PRO_5020303561" description="Spore coat protein" evidence="1">
    <location>
        <begin position="30"/>
        <end position="172"/>
    </location>
</feature>
<organism evidence="2 3">
    <name type="scientific">Cohnella fermenti</name>
    <dbReference type="NCBI Taxonomy" id="2565925"/>
    <lineage>
        <taxon>Bacteria</taxon>
        <taxon>Bacillati</taxon>
        <taxon>Bacillota</taxon>
        <taxon>Bacilli</taxon>
        <taxon>Bacillales</taxon>
        <taxon>Paenibacillaceae</taxon>
        <taxon>Cohnella</taxon>
    </lineage>
</organism>
<dbReference type="Proteomes" id="UP000310636">
    <property type="component" value="Unassembled WGS sequence"/>
</dbReference>
<dbReference type="AlphaFoldDB" id="A0A4S4BHA4"/>
<accession>A0A4S4BHA4</accession>
<name>A0A4S4BHA4_9BACL</name>
<evidence type="ECO:0000313" key="3">
    <source>
        <dbReference type="Proteomes" id="UP000310636"/>
    </source>
</evidence>
<evidence type="ECO:0000313" key="2">
    <source>
        <dbReference type="EMBL" id="THF73855.1"/>
    </source>
</evidence>
<keyword evidence="3" id="KW-1185">Reference proteome</keyword>
<reference evidence="2 3" key="1">
    <citation type="submission" date="2019-04" db="EMBL/GenBank/DDBJ databases">
        <title>Cohnella sp. nov. isolated from preserved vegetables.</title>
        <authorList>
            <person name="Lin S.-Y."/>
            <person name="Hung M.-H."/>
            <person name="Young C.-C."/>
        </authorList>
    </citation>
    <scope>NUCLEOTIDE SEQUENCE [LARGE SCALE GENOMIC DNA]</scope>
    <source>
        <strain evidence="2 3">CC-MHH1044</strain>
    </source>
</reference>
<protein>
    <recommendedName>
        <fullName evidence="4">Spore coat protein</fullName>
    </recommendedName>
</protein>
<keyword evidence="1" id="KW-0732">Signal</keyword>
<feature type="signal peptide" evidence="1">
    <location>
        <begin position="1"/>
        <end position="29"/>
    </location>
</feature>
<comment type="caution">
    <text evidence="2">The sequence shown here is derived from an EMBL/GenBank/DDBJ whole genome shotgun (WGS) entry which is preliminary data.</text>
</comment>
<sequence>MKKWMKKAGLVAASVAAMTTLVSAGPARADIGRVFYFTIQNNTICDATGRYTSLYLNISNIGSSSANVTVHLYNNAGVEVSPTGITNLAYNFPSNLTINSDTTIGSRSSLNYMTIFGVGGAGNVCGDIPAYGKIVVDEGGAIIANGEIKGTVQSSSFVAQDMPILINNGQPF</sequence>
<evidence type="ECO:0008006" key="4">
    <source>
        <dbReference type="Google" id="ProtNLM"/>
    </source>
</evidence>
<evidence type="ECO:0000256" key="1">
    <source>
        <dbReference type="SAM" id="SignalP"/>
    </source>
</evidence>
<dbReference type="RefSeq" id="WP_136373032.1">
    <property type="nucleotide sequence ID" value="NZ_SSOB01000048.1"/>
</dbReference>
<proteinExistence type="predicted"/>
<dbReference type="EMBL" id="SSOB01000048">
    <property type="protein sequence ID" value="THF73855.1"/>
    <property type="molecule type" value="Genomic_DNA"/>
</dbReference>
<gene>
    <name evidence="2" type="ORF">E6C55_27480</name>
</gene>